<evidence type="ECO:0000256" key="8">
    <source>
        <dbReference type="ARBA" id="ARBA00023114"/>
    </source>
</evidence>
<dbReference type="AlphaFoldDB" id="A0AA39LZ30"/>
<comment type="caution">
    <text evidence="11">The sequence shown here is derived from an EMBL/GenBank/DDBJ whole genome shotgun (WGS) entry which is preliminary data.</text>
</comment>
<keyword evidence="12" id="KW-1185">Reference proteome</keyword>
<dbReference type="SUPFAM" id="SSF56935">
    <property type="entry name" value="Porins"/>
    <property type="match status" value="1"/>
</dbReference>
<reference evidence="11" key="1">
    <citation type="submission" date="2023-06" db="EMBL/GenBank/DDBJ databases">
        <title>Genomic analysis of the entomopathogenic nematode Steinernema hermaphroditum.</title>
        <authorList>
            <person name="Schwarz E.M."/>
            <person name="Heppert J.K."/>
            <person name="Baniya A."/>
            <person name="Schwartz H.T."/>
            <person name="Tan C.-H."/>
            <person name="Antoshechkin I."/>
            <person name="Sternberg P.W."/>
            <person name="Goodrich-Blair H."/>
            <person name="Dillman A.R."/>
        </authorList>
    </citation>
    <scope>NUCLEOTIDE SEQUENCE</scope>
    <source>
        <strain evidence="11">PS9179</strain>
        <tissue evidence="11">Whole animal</tissue>
    </source>
</reference>
<protein>
    <recommendedName>
        <fullName evidence="13">Voltage-dependent anion-selective channel protein 2</fullName>
    </recommendedName>
</protein>
<evidence type="ECO:0000256" key="10">
    <source>
        <dbReference type="ARBA" id="ARBA00023136"/>
    </source>
</evidence>
<evidence type="ECO:0000256" key="2">
    <source>
        <dbReference type="ARBA" id="ARBA00007780"/>
    </source>
</evidence>
<evidence type="ECO:0008006" key="13">
    <source>
        <dbReference type="Google" id="ProtNLM"/>
    </source>
</evidence>
<dbReference type="GO" id="GO:0046930">
    <property type="term" value="C:pore complex"/>
    <property type="evidence" value="ECO:0007669"/>
    <property type="project" value="UniProtKB-KW"/>
</dbReference>
<dbReference type="GO" id="GO:0015288">
    <property type="term" value="F:porin activity"/>
    <property type="evidence" value="ECO:0007669"/>
    <property type="project" value="UniProtKB-KW"/>
</dbReference>
<comment type="similarity">
    <text evidence="2">Belongs to the eukaryotic mitochondrial porin family.</text>
</comment>
<dbReference type="InterPro" id="IPR023614">
    <property type="entry name" value="Porin_dom_sf"/>
</dbReference>
<keyword evidence="10" id="KW-0472">Membrane</keyword>
<dbReference type="PANTHER" id="PTHR11743">
    <property type="entry name" value="VOLTAGE-DEPENDENT ANION-SELECTIVE CHANNEL"/>
    <property type="match status" value="1"/>
</dbReference>
<evidence type="ECO:0000256" key="1">
    <source>
        <dbReference type="ARBA" id="ARBA00004294"/>
    </source>
</evidence>
<evidence type="ECO:0000256" key="5">
    <source>
        <dbReference type="ARBA" id="ARBA00022692"/>
    </source>
</evidence>
<evidence type="ECO:0000313" key="12">
    <source>
        <dbReference type="Proteomes" id="UP001175271"/>
    </source>
</evidence>
<dbReference type="GO" id="GO:0008308">
    <property type="term" value="F:voltage-gated monoatomic anion channel activity"/>
    <property type="evidence" value="ECO:0007669"/>
    <property type="project" value="InterPro"/>
</dbReference>
<dbReference type="PANTHER" id="PTHR11743:SF70">
    <property type="entry name" value="GH26960P-RELATED"/>
    <property type="match status" value="1"/>
</dbReference>
<keyword evidence="6" id="KW-1000">Mitochondrion outer membrane</keyword>
<evidence type="ECO:0000256" key="9">
    <source>
        <dbReference type="ARBA" id="ARBA00023128"/>
    </source>
</evidence>
<gene>
    <name evidence="11" type="ORF">QR680_011507</name>
</gene>
<dbReference type="PRINTS" id="PR00185">
    <property type="entry name" value="EUKARYTPORIN"/>
</dbReference>
<keyword evidence="5" id="KW-0812">Transmembrane</keyword>
<dbReference type="Gene3D" id="2.40.160.10">
    <property type="entry name" value="Porin"/>
    <property type="match status" value="1"/>
</dbReference>
<dbReference type="FunFam" id="2.40.160.10:FF:000012">
    <property type="entry name" value="Voltage-dependent anion-selective channel"/>
    <property type="match status" value="1"/>
</dbReference>
<comment type="subcellular location">
    <subcellularLocation>
        <location evidence="1">Mitochondrion outer membrane</location>
    </subcellularLocation>
</comment>
<dbReference type="CDD" id="cd07306">
    <property type="entry name" value="Porin3_VDAC"/>
    <property type="match status" value="1"/>
</dbReference>
<keyword evidence="3" id="KW-0813">Transport</keyword>
<evidence type="ECO:0000256" key="6">
    <source>
        <dbReference type="ARBA" id="ARBA00022787"/>
    </source>
</evidence>
<keyword evidence="7" id="KW-0406">Ion transport</keyword>
<dbReference type="InterPro" id="IPR027246">
    <property type="entry name" value="Porin_Euk/Tom40"/>
</dbReference>
<evidence type="ECO:0000256" key="4">
    <source>
        <dbReference type="ARBA" id="ARBA00022452"/>
    </source>
</evidence>
<evidence type="ECO:0000313" key="11">
    <source>
        <dbReference type="EMBL" id="KAK0414575.1"/>
    </source>
</evidence>
<accession>A0AA39LZ30</accession>
<evidence type="ECO:0000256" key="7">
    <source>
        <dbReference type="ARBA" id="ARBA00023065"/>
    </source>
</evidence>
<evidence type="ECO:0000256" key="3">
    <source>
        <dbReference type="ARBA" id="ARBA00022448"/>
    </source>
</evidence>
<dbReference type="Proteomes" id="UP001175271">
    <property type="component" value="Unassembled WGS sequence"/>
</dbReference>
<keyword evidence="8" id="KW-0626">Porin</keyword>
<organism evidence="11 12">
    <name type="scientific">Steinernema hermaphroditum</name>
    <dbReference type="NCBI Taxonomy" id="289476"/>
    <lineage>
        <taxon>Eukaryota</taxon>
        <taxon>Metazoa</taxon>
        <taxon>Ecdysozoa</taxon>
        <taxon>Nematoda</taxon>
        <taxon>Chromadorea</taxon>
        <taxon>Rhabditida</taxon>
        <taxon>Tylenchina</taxon>
        <taxon>Panagrolaimomorpha</taxon>
        <taxon>Strongyloidoidea</taxon>
        <taxon>Steinernematidae</taxon>
        <taxon>Steinernema</taxon>
    </lineage>
</organism>
<dbReference type="EMBL" id="JAUCMV010000002">
    <property type="protein sequence ID" value="KAK0414575.1"/>
    <property type="molecule type" value="Genomic_DNA"/>
</dbReference>
<proteinExistence type="inferred from homology"/>
<sequence>MAPPSYADLGKSCNDLFKKGYNFGFVKIDSTTKAGSNGELEFKAGAAHNISNQKLNGNLDIKYKVPEYGLTITEKWNTDNILGTTVDVQDQIARGTKLTFDSIYAPHVGKRSAKLKGEWVNPHAKVNADVSLEGGPVVNVAAVFGRSQWLIGVQSGFDVSTNKVKATNVAIGHQGEDFTVHTFMNNASDLGCTVFHRPAKNVELGAQLGWTIGDKTTTFGLATKYSPSADLLFRGKVDNKSNVALAATHSLNKEVKFTVSTQFALTGAEGTQKLGIGLEYTP</sequence>
<keyword evidence="9" id="KW-0496">Mitochondrion</keyword>
<dbReference type="InterPro" id="IPR001925">
    <property type="entry name" value="Porin_Euk"/>
</dbReference>
<dbReference type="Pfam" id="PF01459">
    <property type="entry name" value="Porin_3"/>
    <property type="match status" value="1"/>
</dbReference>
<keyword evidence="4" id="KW-1134">Transmembrane beta strand</keyword>
<name>A0AA39LZ30_9BILA</name>
<dbReference type="GO" id="GO:0005741">
    <property type="term" value="C:mitochondrial outer membrane"/>
    <property type="evidence" value="ECO:0007669"/>
    <property type="project" value="UniProtKB-SubCell"/>
</dbReference>